<dbReference type="InterPro" id="IPR000866">
    <property type="entry name" value="AhpC/TSA"/>
</dbReference>
<proteinExistence type="predicted"/>
<evidence type="ECO:0000313" key="2">
    <source>
        <dbReference type="EMBL" id="THW64182.1"/>
    </source>
</evidence>
<evidence type="ECO:0000313" key="3">
    <source>
        <dbReference type="Proteomes" id="UP000310421"/>
    </source>
</evidence>
<feature type="domain" description="Alkyl hydroperoxide reductase subunit C/ Thiol specific antioxidant" evidence="1">
    <location>
        <begin position="36"/>
        <end position="129"/>
    </location>
</feature>
<organism evidence="2 3">
    <name type="scientific">Aureobasidium pullulans</name>
    <name type="common">Black yeast</name>
    <name type="synonym">Pullularia pullulans</name>
    <dbReference type="NCBI Taxonomy" id="5580"/>
    <lineage>
        <taxon>Eukaryota</taxon>
        <taxon>Fungi</taxon>
        <taxon>Dikarya</taxon>
        <taxon>Ascomycota</taxon>
        <taxon>Pezizomycotina</taxon>
        <taxon>Dothideomycetes</taxon>
        <taxon>Dothideomycetidae</taxon>
        <taxon>Dothideales</taxon>
        <taxon>Saccotheciaceae</taxon>
        <taxon>Aureobasidium</taxon>
    </lineage>
</organism>
<protein>
    <recommendedName>
        <fullName evidence="1">Alkyl hydroperoxide reductase subunit C/ Thiol specific antioxidant domain-containing protein</fullName>
    </recommendedName>
</protein>
<dbReference type="AlphaFoldDB" id="A0A4S8Z963"/>
<dbReference type="InterPro" id="IPR036249">
    <property type="entry name" value="Thioredoxin-like_sf"/>
</dbReference>
<dbReference type="Gene3D" id="3.40.30.10">
    <property type="entry name" value="Glutaredoxin"/>
    <property type="match status" value="1"/>
</dbReference>
<reference evidence="2 3" key="1">
    <citation type="submission" date="2018-10" db="EMBL/GenBank/DDBJ databases">
        <title>Fifty Aureobasidium pullulans genomes reveal a recombining polyextremotolerant generalist.</title>
        <authorList>
            <person name="Gostincar C."/>
            <person name="Turk M."/>
            <person name="Zajc J."/>
            <person name="Gunde-Cimerman N."/>
        </authorList>
    </citation>
    <scope>NUCLEOTIDE SEQUENCE [LARGE SCALE GENOMIC DNA]</scope>
    <source>
        <strain evidence="2 3">EXF-10751</strain>
    </source>
</reference>
<evidence type="ECO:0000259" key="1">
    <source>
        <dbReference type="Pfam" id="PF00578"/>
    </source>
</evidence>
<accession>A0A4S8Z963</accession>
<dbReference type="Proteomes" id="UP000310421">
    <property type="component" value="Unassembled WGS sequence"/>
</dbReference>
<dbReference type="GO" id="GO:0016491">
    <property type="term" value="F:oxidoreductase activity"/>
    <property type="evidence" value="ECO:0007669"/>
    <property type="project" value="InterPro"/>
</dbReference>
<name>A0A4S8Z963_AURPU</name>
<comment type="caution">
    <text evidence="2">The sequence shown here is derived from an EMBL/GenBank/DDBJ whole genome shotgun (WGS) entry which is preliminary data.</text>
</comment>
<dbReference type="EMBL" id="QZAN01000022">
    <property type="protein sequence ID" value="THW64182.1"/>
    <property type="molecule type" value="Genomic_DNA"/>
</dbReference>
<dbReference type="PANTHER" id="PTHR42336">
    <property type="entry name" value="THIOREDOXIN DOMAIN-CONTAINING PROTEIN-RELATED"/>
    <property type="match status" value="1"/>
</dbReference>
<dbReference type="GO" id="GO:0016209">
    <property type="term" value="F:antioxidant activity"/>
    <property type="evidence" value="ECO:0007669"/>
    <property type="project" value="InterPro"/>
</dbReference>
<gene>
    <name evidence="2" type="ORF">D6D20_03048</name>
</gene>
<dbReference type="SUPFAM" id="SSF52833">
    <property type="entry name" value="Thioredoxin-like"/>
    <property type="match status" value="1"/>
</dbReference>
<dbReference type="Pfam" id="PF00578">
    <property type="entry name" value="AhpC-TSA"/>
    <property type="match status" value="1"/>
</dbReference>
<dbReference type="PANTHER" id="PTHR42336:SF1">
    <property type="entry name" value="ALKYL HYDROPEROXIDE REDUCTASE SUBUNIT C_ THIOL SPECIFIC ANTIOXIDANT DOMAIN-CONTAINING PROTEIN"/>
    <property type="match status" value="1"/>
</dbReference>
<sequence length="359" mass="39447">MTSYLASYIPAIKSIIPQSSPSVAALPEVGEQAPAKVGSVDLKSGGGQPTLLAFVRHCGCPFAEKEVQLLGAESRKNEKLHVVIVQHSDEATTQQWFEDIGGKKAFPDSKRYTLVADPERKAYAAWGVGSLGWGGMVNGGVMEALKSLKESDGIDLRPTGVGSYRWQNSGGFAVDSAGTIRWRKIANDSSDIGGKDDYGRQGFANPESPVGLCLGLLQVALGWFVGHVAIAKAVTPHDILDVIPRCSNDILKSFTNYFFFDTVLYPRHARTKEFLSQQLLSKMAITSANVPDWQYAINDWQFCHLRDASISQADLFVHTRELIPEDVKFFNSTVNASTAIVRGYICLRLLAYFRKRKIL</sequence>